<dbReference type="AlphaFoldDB" id="A0AAE0IV90"/>
<gene>
    <name evidence="2" type="ORF">B0T19DRAFT_472844</name>
</gene>
<dbReference type="EMBL" id="JAUEPO010000002">
    <property type="protein sequence ID" value="KAK3331837.1"/>
    <property type="molecule type" value="Genomic_DNA"/>
</dbReference>
<keyword evidence="3" id="KW-1185">Reference proteome</keyword>
<dbReference type="Proteomes" id="UP001286456">
    <property type="component" value="Unassembled WGS sequence"/>
</dbReference>
<sequence>MAFPRALSPSFTTIPTTQFTPDPSCLATSTLWLTSRVCLEASSMDPPASQPTNDLNSYFECTMTMLGEPPRYDSGLYVTQDLPCYPYELYRYPDTVSPTAYRVCPVSMTPAGTTSHTEDGGFYGEVSIYQIYCCPSAFDFVHVTDDAQPSPTILDGETYYVKPDTSGYCKATSVEALYSQTITLRQAGDSVGHIGSVTWDSRSGDIFAEAATLTMVDYPSQTSTCWGGRCPTSTSTPQTTTTFSAQITATWKGPYVPPPTPPLTRFSPPSSCAVDESNIWLRTMDCSILAPNHTPDWLECAITQADNLSARDCNMGSAPRTSGADGTMTWFSACAEGYSIATSRTDKPFDTTYYDGRNPLPITSTTWDAVATTLYCCPSGNYDFSYLSSQTISSTTHGKASYTVLFSNFPQCVATQVSNLSGKQLTMTESWSFTSAANAIGTANPWPVTTADWDMRNTLYADVLPVTYTVFHQTHTCYEDCDGYFSSSYYNIDPNAPTGTGGGAASTATTTSGGGDGGRGSRSGALWMMAVGVVLGQRMLW</sequence>
<reference evidence="2" key="1">
    <citation type="journal article" date="2023" name="Mol. Phylogenet. Evol.">
        <title>Genome-scale phylogeny and comparative genomics of the fungal order Sordariales.</title>
        <authorList>
            <person name="Hensen N."/>
            <person name="Bonometti L."/>
            <person name="Westerberg I."/>
            <person name="Brannstrom I.O."/>
            <person name="Guillou S."/>
            <person name="Cros-Aarteil S."/>
            <person name="Calhoun S."/>
            <person name="Haridas S."/>
            <person name="Kuo A."/>
            <person name="Mondo S."/>
            <person name="Pangilinan J."/>
            <person name="Riley R."/>
            <person name="LaButti K."/>
            <person name="Andreopoulos B."/>
            <person name="Lipzen A."/>
            <person name="Chen C."/>
            <person name="Yan M."/>
            <person name="Daum C."/>
            <person name="Ng V."/>
            <person name="Clum A."/>
            <person name="Steindorff A."/>
            <person name="Ohm R.A."/>
            <person name="Martin F."/>
            <person name="Silar P."/>
            <person name="Natvig D.O."/>
            <person name="Lalanne C."/>
            <person name="Gautier V."/>
            <person name="Ament-Velasquez S.L."/>
            <person name="Kruys A."/>
            <person name="Hutchinson M.I."/>
            <person name="Powell A.J."/>
            <person name="Barry K."/>
            <person name="Miller A.N."/>
            <person name="Grigoriev I.V."/>
            <person name="Debuchy R."/>
            <person name="Gladieux P."/>
            <person name="Hiltunen Thoren M."/>
            <person name="Johannesson H."/>
        </authorList>
    </citation>
    <scope>NUCLEOTIDE SEQUENCE</scope>
    <source>
        <strain evidence="2">SMH4131-1</strain>
    </source>
</reference>
<feature type="region of interest" description="Disordered" evidence="1">
    <location>
        <begin position="499"/>
        <end position="520"/>
    </location>
</feature>
<evidence type="ECO:0000313" key="3">
    <source>
        <dbReference type="Proteomes" id="UP001286456"/>
    </source>
</evidence>
<accession>A0AAE0IV90</accession>
<protein>
    <submittedName>
        <fullName evidence="2">Uncharacterized protein</fullName>
    </submittedName>
</protein>
<proteinExistence type="predicted"/>
<organism evidence="2 3">
    <name type="scientific">Cercophora scortea</name>
    <dbReference type="NCBI Taxonomy" id="314031"/>
    <lineage>
        <taxon>Eukaryota</taxon>
        <taxon>Fungi</taxon>
        <taxon>Dikarya</taxon>
        <taxon>Ascomycota</taxon>
        <taxon>Pezizomycotina</taxon>
        <taxon>Sordariomycetes</taxon>
        <taxon>Sordariomycetidae</taxon>
        <taxon>Sordariales</taxon>
        <taxon>Lasiosphaeriaceae</taxon>
        <taxon>Cercophora</taxon>
    </lineage>
</organism>
<evidence type="ECO:0000256" key="1">
    <source>
        <dbReference type="SAM" id="MobiDB-lite"/>
    </source>
</evidence>
<reference evidence="2" key="2">
    <citation type="submission" date="2023-06" db="EMBL/GenBank/DDBJ databases">
        <authorList>
            <consortium name="Lawrence Berkeley National Laboratory"/>
            <person name="Haridas S."/>
            <person name="Hensen N."/>
            <person name="Bonometti L."/>
            <person name="Westerberg I."/>
            <person name="Brannstrom I.O."/>
            <person name="Guillou S."/>
            <person name="Cros-Aarteil S."/>
            <person name="Calhoun S."/>
            <person name="Kuo A."/>
            <person name="Mondo S."/>
            <person name="Pangilinan J."/>
            <person name="Riley R."/>
            <person name="Labutti K."/>
            <person name="Andreopoulos B."/>
            <person name="Lipzen A."/>
            <person name="Chen C."/>
            <person name="Yanf M."/>
            <person name="Daum C."/>
            <person name="Ng V."/>
            <person name="Clum A."/>
            <person name="Steindorff A."/>
            <person name="Ohm R."/>
            <person name="Martin F."/>
            <person name="Silar P."/>
            <person name="Natvig D."/>
            <person name="Lalanne C."/>
            <person name="Gautier V."/>
            <person name="Ament-Velasquez S.L."/>
            <person name="Kruys A."/>
            <person name="Hutchinson M.I."/>
            <person name="Powell A.J."/>
            <person name="Barry K."/>
            <person name="Miller A.N."/>
            <person name="Grigoriev I.V."/>
            <person name="Debuchy R."/>
            <person name="Gladieux P."/>
            <person name="Thoren M.H."/>
            <person name="Johannesson H."/>
        </authorList>
    </citation>
    <scope>NUCLEOTIDE SEQUENCE</scope>
    <source>
        <strain evidence="2">SMH4131-1</strain>
    </source>
</reference>
<comment type="caution">
    <text evidence="2">The sequence shown here is derived from an EMBL/GenBank/DDBJ whole genome shotgun (WGS) entry which is preliminary data.</text>
</comment>
<evidence type="ECO:0000313" key="2">
    <source>
        <dbReference type="EMBL" id="KAK3331837.1"/>
    </source>
</evidence>
<name>A0AAE0IV90_9PEZI</name>